<evidence type="ECO:0000313" key="3">
    <source>
        <dbReference type="EMBL" id="SCT34789.1"/>
    </source>
</evidence>
<dbReference type="EMBL" id="FMPG01000013">
    <property type="protein sequence ID" value="SCT34789.1"/>
    <property type="molecule type" value="Genomic_DNA"/>
</dbReference>
<dbReference type="Proteomes" id="UP000095412">
    <property type="component" value="Unassembled WGS sequence"/>
</dbReference>
<feature type="transmembrane region" description="Helical" evidence="1">
    <location>
        <begin position="58"/>
        <end position="73"/>
    </location>
</feature>
<reference evidence="2 4" key="1">
    <citation type="submission" date="2016-09" db="EMBL/GenBank/DDBJ databases">
        <authorList>
            <consortium name="Pathogen Informatics"/>
            <person name="Sun Q."/>
            <person name="Inoue M."/>
        </authorList>
    </citation>
    <scope>NUCLEOTIDE SEQUENCE [LARGE SCALE GENOMIC DNA]</scope>
    <source>
        <strain evidence="2 4">82C</strain>
    </source>
</reference>
<dbReference type="Proteomes" id="UP000095768">
    <property type="component" value="Unassembled WGS sequence"/>
</dbReference>
<keyword evidence="1" id="KW-0472">Membrane</keyword>
<gene>
    <name evidence="3" type="ORF">SAMEA2297795_02312</name>
    <name evidence="2" type="ORF">SAMEA2297796_02055</name>
</gene>
<dbReference type="RefSeq" id="WP_069996223.1">
    <property type="nucleotide sequence ID" value="NZ_FMPG01000013.1"/>
</dbReference>
<sequence length="74" mass="8245">MKKYLFVITTILAIILGFYIYIGATFNIYSLHLSPQILIGIFLILAGIVQLLGALKPYLAYLFILVGTVLLILN</sequence>
<proteinExistence type="predicted"/>
<name>A0A1D4PW43_9STAP</name>
<dbReference type="EMBL" id="FMPI01000017">
    <property type="protein sequence ID" value="SCT27102.1"/>
    <property type="molecule type" value="Genomic_DNA"/>
</dbReference>
<feature type="transmembrane region" description="Helical" evidence="1">
    <location>
        <begin position="6"/>
        <end position="26"/>
    </location>
</feature>
<dbReference type="AlphaFoldDB" id="A0A1D4PW43"/>
<evidence type="ECO:0000256" key="1">
    <source>
        <dbReference type="SAM" id="Phobius"/>
    </source>
</evidence>
<evidence type="ECO:0000313" key="5">
    <source>
        <dbReference type="Proteomes" id="UP000095768"/>
    </source>
</evidence>
<protein>
    <submittedName>
        <fullName evidence="3">Uncharacterized protein</fullName>
    </submittedName>
</protein>
<keyword evidence="1" id="KW-1133">Transmembrane helix</keyword>
<organism evidence="3 5">
    <name type="scientific">Staphylococcus caeli</name>
    <dbReference type="NCBI Taxonomy" id="2201815"/>
    <lineage>
        <taxon>Bacteria</taxon>
        <taxon>Bacillati</taxon>
        <taxon>Bacillota</taxon>
        <taxon>Bacilli</taxon>
        <taxon>Bacillales</taxon>
        <taxon>Staphylococcaceae</taxon>
        <taxon>Staphylococcus</taxon>
    </lineage>
</organism>
<keyword evidence="4" id="KW-1185">Reference proteome</keyword>
<accession>A0A1D4PW43</accession>
<evidence type="ECO:0000313" key="4">
    <source>
        <dbReference type="Proteomes" id="UP000095412"/>
    </source>
</evidence>
<evidence type="ECO:0000313" key="2">
    <source>
        <dbReference type="EMBL" id="SCT27102.1"/>
    </source>
</evidence>
<reference evidence="3 5" key="2">
    <citation type="submission" date="2016-09" db="EMBL/GenBank/DDBJ databases">
        <authorList>
            <consortium name="Pathogen Informatics"/>
        </authorList>
    </citation>
    <scope>NUCLEOTIDE SEQUENCE [LARGE SCALE GENOMIC DNA]</scope>
    <source>
        <strain evidence="3 5">82B</strain>
    </source>
</reference>
<keyword evidence="1" id="KW-0812">Transmembrane</keyword>